<dbReference type="OrthoDB" id="766446at2"/>
<dbReference type="KEGG" id="nia:A8C56_08540"/>
<sequence length="155" mass="17032">MKQLLVLLFAAGLLLPSCMKYRDIKFVGVSNVQVGKIGMNETTLDMNLIFNNPNHVGATLNNARGQAWIQDIYVGDFLLNQDVKIPAASDFPVPVRLKLNLKDLIRNSLALITRDSINLRVEGSAGLSKGGIIKNFPLHYAGKQPSSQLLGQIKF</sequence>
<proteinExistence type="predicted"/>
<protein>
    <recommendedName>
        <fullName evidence="1">Late embryogenesis abundant protein LEA-2 subgroup domain-containing protein</fullName>
    </recommendedName>
</protein>
<evidence type="ECO:0000313" key="2">
    <source>
        <dbReference type="EMBL" id="ANH81019.1"/>
    </source>
</evidence>
<dbReference type="EMBL" id="CP015772">
    <property type="protein sequence ID" value="ANH81019.1"/>
    <property type="molecule type" value="Genomic_DNA"/>
</dbReference>
<dbReference type="InterPro" id="IPR004864">
    <property type="entry name" value="LEA_2"/>
</dbReference>
<reference evidence="2 3" key="1">
    <citation type="submission" date="2016-05" db="EMBL/GenBank/DDBJ databases">
        <title>Niabella ginsenosidivorans BS26 whole genome sequencing.</title>
        <authorList>
            <person name="Im W.T."/>
            <person name="Siddiqi M.Z."/>
        </authorList>
    </citation>
    <scope>NUCLEOTIDE SEQUENCE [LARGE SCALE GENOMIC DNA]</scope>
    <source>
        <strain evidence="2 3">BS26</strain>
    </source>
</reference>
<dbReference type="AlphaFoldDB" id="A0A1A9I1T5"/>
<dbReference type="Gene3D" id="2.60.40.1820">
    <property type="match status" value="1"/>
</dbReference>
<feature type="domain" description="Late embryogenesis abundant protein LEA-2 subgroup" evidence="1">
    <location>
        <begin position="51"/>
        <end position="137"/>
    </location>
</feature>
<dbReference type="Pfam" id="PF03168">
    <property type="entry name" value="LEA_2"/>
    <property type="match status" value="1"/>
</dbReference>
<dbReference type="RefSeq" id="WP_067754522.1">
    <property type="nucleotide sequence ID" value="NZ_CP015772.1"/>
</dbReference>
<name>A0A1A9I1T5_9BACT</name>
<evidence type="ECO:0000259" key="1">
    <source>
        <dbReference type="Pfam" id="PF03168"/>
    </source>
</evidence>
<evidence type="ECO:0000313" key="3">
    <source>
        <dbReference type="Proteomes" id="UP000077667"/>
    </source>
</evidence>
<keyword evidence="3" id="KW-1185">Reference proteome</keyword>
<gene>
    <name evidence="2" type="ORF">A8C56_08540</name>
</gene>
<accession>A0A1A9I1T5</accession>
<organism evidence="2 3">
    <name type="scientific">Niabella ginsenosidivorans</name>
    <dbReference type="NCBI Taxonomy" id="1176587"/>
    <lineage>
        <taxon>Bacteria</taxon>
        <taxon>Pseudomonadati</taxon>
        <taxon>Bacteroidota</taxon>
        <taxon>Chitinophagia</taxon>
        <taxon>Chitinophagales</taxon>
        <taxon>Chitinophagaceae</taxon>
        <taxon>Niabella</taxon>
    </lineage>
</organism>
<dbReference type="SUPFAM" id="SSF117070">
    <property type="entry name" value="LEA14-like"/>
    <property type="match status" value="1"/>
</dbReference>
<dbReference type="STRING" id="1176587.A8C56_08540"/>
<dbReference type="Proteomes" id="UP000077667">
    <property type="component" value="Chromosome"/>
</dbReference>